<name>A0ACD3BGG7_9AGAR</name>
<evidence type="ECO:0000313" key="2">
    <source>
        <dbReference type="Proteomes" id="UP000308600"/>
    </source>
</evidence>
<dbReference type="EMBL" id="ML208261">
    <property type="protein sequence ID" value="TFK76117.1"/>
    <property type="molecule type" value="Genomic_DNA"/>
</dbReference>
<organism evidence="1 2">
    <name type="scientific">Pluteus cervinus</name>
    <dbReference type="NCBI Taxonomy" id="181527"/>
    <lineage>
        <taxon>Eukaryota</taxon>
        <taxon>Fungi</taxon>
        <taxon>Dikarya</taxon>
        <taxon>Basidiomycota</taxon>
        <taxon>Agaricomycotina</taxon>
        <taxon>Agaricomycetes</taxon>
        <taxon>Agaricomycetidae</taxon>
        <taxon>Agaricales</taxon>
        <taxon>Pluteineae</taxon>
        <taxon>Pluteaceae</taxon>
        <taxon>Pluteus</taxon>
    </lineage>
</organism>
<evidence type="ECO:0000313" key="1">
    <source>
        <dbReference type="EMBL" id="TFK76117.1"/>
    </source>
</evidence>
<gene>
    <name evidence="1" type="ORF">BDN72DRAFT_756744</name>
</gene>
<proteinExistence type="predicted"/>
<reference evidence="1 2" key="1">
    <citation type="journal article" date="2019" name="Nat. Ecol. Evol.">
        <title>Megaphylogeny resolves global patterns of mushroom evolution.</title>
        <authorList>
            <person name="Varga T."/>
            <person name="Krizsan K."/>
            <person name="Foldi C."/>
            <person name="Dima B."/>
            <person name="Sanchez-Garcia M."/>
            <person name="Sanchez-Ramirez S."/>
            <person name="Szollosi G.J."/>
            <person name="Szarkandi J.G."/>
            <person name="Papp V."/>
            <person name="Albert L."/>
            <person name="Andreopoulos W."/>
            <person name="Angelini C."/>
            <person name="Antonin V."/>
            <person name="Barry K.W."/>
            <person name="Bougher N.L."/>
            <person name="Buchanan P."/>
            <person name="Buyck B."/>
            <person name="Bense V."/>
            <person name="Catcheside P."/>
            <person name="Chovatia M."/>
            <person name="Cooper J."/>
            <person name="Damon W."/>
            <person name="Desjardin D."/>
            <person name="Finy P."/>
            <person name="Geml J."/>
            <person name="Haridas S."/>
            <person name="Hughes K."/>
            <person name="Justo A."/>
            <person name="Karasinski D."/>
            <person name="Kautmanova I."/>
            <person name="Kiss B."/>
            <person name="Kocsube S."/>
            <person name="Kotiranta H."/>
            <person name="LaButti K.M."/>
            <person name="Lechner B.E."/>
            <person name="Liimatainen K."/>
            <person name="Lipzen A."/>
            <person name="Lukacs Z."/>
            <person name="Mihaltcheva S."/>
            <person name="Morgado L.N."/>
            <person name="Niskanen T."/>
            <person name="Noordeloos M.E."/>
            <person name="Ohm R.A."/>
            <person name="Ortiz-Santana B."/>
            <person name="Ovrebo C."/>
            <person name="Racz N."/>
            <person name="Riley R."/>
            <person name="Savchenko A."/>
            <person name="Shiryaev A."/>
            <person name="Soop K."/>
            <person name="Spirin V."/>
            <person name="Szebenyi C."/>
            <person name="Tomsovsky M."/>
            <person name="Tulloss R.E."/>
            <person name="Uehling J."/>
            <person name="Grigoriev I.V."/>
            <person name="Vagvolgyi C."/>
            <person name="Papp T."/>
            <person name="Martin F.M."/>
            <person name="Miettinen O."/>
            <person name="Hibbett D.S."/>
            <person name="Nagy L.G."/>
        </authorList>
    </citation>
    <scope>NUCLEOTIDE SEQUENCE [LARGE SCALE GENOMIC DNA]</scope>
    <source>
        <strain evidence="1 2">NL-1719</strain>
    </source>
</reference>
<keyword evidence="2" id="KW-1185">Reference proteome</keyword>
<protein>
    <submittedName>
        <fullName evidence="1">Rhomboid-domain-containing protein</fullName>
    </submittedName>
</protein>
<sequence length="279" mass="31240">MTTTLLQRILLHTPRRQPNLQARNAFSLRAYTGSVSPILRLTRLNRPNARQFFTSSQFGQRHFVQPPRRNGFLDSIPEDTVFWSIIGLNGLVFGMWFMATSKYKQERDASAYKWMNENFTNSWRNLSSGRVWTLLSSAFSHENLGHIFFNGFTFFFMARPVLSMLGSKAFLALYLGGGIAANLAAMSWNNVIKGRDVPSHGASAAVYSVISFLACVAPTTTFQLYGIIPVPAWLVVAGIFSYDTYSALYDKRRGTDTAGHVAGLLAGAGYFLGKRFRLF</sequence>
<accession>A0ACD3BGG7</accession>
<dbReference type="Proteomes" id="UP000308600">
    <property type="component" value="Unassembled WGS sequence"/>
</dbReference>